<accession>A0A4R5CP97</accession>
<dbReference type="Gene3D" id="1.25.40.10">
    <property type="entry name" value="Tetratricopeptide repeat domain"/>
    <property type="match status" value="1"/>
</dbReference>
<dbReference type="InterPro" id="IPR011990">
    <property type="entry name" value="TPR-like_helical_dom_sf"/>
</dbReference>
<gene>
    <name evidence="1" type="ORF">E0F76_01310</name>
</gene>
<sequence>MDKNDIFSNIDDFSAEQLFEFINQGIVTLEDLRHTGDLDATKRNAITTLQKNREQEEDNAWNNAQAQNIVLSYSEYLDKYPNGKYILDAENKISQLEDENTWNNAQIQNTISSYSEYLNTYPNGKYTLEAKNKKSQLEEDSNKLIKILENPAAFPADTIRNYLSDGLLTPELLIQNGIPKEVINKLIKNDSVSDFKLGETPKSIPDGFTEVYFWGIRGSGKTTALSAVLSTANKKGLLEIAQGPGYNYMLQLQNLFDEQISILPAGTPSDKTQYLPFTLKKRNERNSRSVSLIELSGEIFQCFLYKNAGKPLPTKQHEETFNTLINYLNGKNRKMHFFFVDYEKGNNADQDSYKQSNYLNSAATFFNNPIYNIFSKTTDAIYVVVTKSDLIPEDKNLKKDQVRHYLNDENYIGFVNSLRDKCEKNSINGGRILGLPFSLGKVYFEEICDFNSETAENIIDILMRRIDPTGKSILDVFNK</sequence>
<evidence type="ECO:0000313" key="2">
    <source>
        <dbReference type="Proteomes" id="UP000295479"/>
    </source>
</evidence>
<dbReference type="RefSeq" id="WP_132000532.1">
    <property type="nucleotide sequence ID" value="NZ_SMFK01000001.1"/>
</dbReference>
<dbReference type="Proteomes" id="UP000295479">
    <property type="component" value="Unassembled WGS sequence"/>
</dbReference>
<protein>
    <submittedName>
        <fullName evidence="1">Uncharacterized protein</fullName>
    </submittedName>
</protein>
<name>A0A4R5CP97_9FLAO</name>
<dbReference type="AlphaFoldDB" id="A0A4R5CP97"/>
<reference evidence="1 2" key="1">
    <citation type="submission" date="2019-03" db="EMBL/GenBank/DDBJ databases">
        <title>Flavobacterium AR-3-4 sp. nov. isolated from arctic soil.</title>
        <authorList>
            <person name="Chaudhary D.K."/>
        </authorList>
    </citation>
    <scope>NUCLEOTIDE SEQUENCE [LARGE SCALE GENOMIC DNA]</scope>
    <source>
        <strain evidence="1 2">AR-3-4</strain>
    </source>
</reference>
<evidence type="ECO:0000313" key="1">
    <source>
        <dbReference type="EMBL" id="TDD99392.1"/>
    </source>
</evidence>
<keyword evidence="2" id="KW-1185">Reference proteome</keyword>
<comment type="caution">
    <text evidence="1">The sequence shown here is derived from an EMBL/GenBank/DDBJ whole genome shotgun (WGS) entry which is preliminary data.</text>
</comment>
<dbReference type="OrthoDB" id="1066044at2"/>
<organism evidence="1 2">
    <name type="scientific">Flavobacterium cellulosilyticum</name>
    <dbReference type="NCBI Taxonomy" id="2541731"/>
    <lineage>
        <taxon>Bacteria</taxon>
        <taxon>Pseudomonadati</taxon>
        <taxon>Bacteroidota</taxon>
        <taxon>Flavobacteriia</taxon>
        <taxon>Flavobacteriales</taxon>
        <taxon>Flavobacteriaceae</taxon>
        <taxon>Flavobacterium</taxon>
    </lineage>
</organism>
<proteinExistence type="predicted"/>
<dbReference type="EMBL" id="SMFK01000001">
    <property type="protein sequence ID" value="TDD99392.1"/>
    <property type="molecule type" value="Genomic_DNA"/>
</dbReference>